<feature type="compositionally biased region" description="Low complexity" evidence="1">
    <location>
        <begin position="127"/>
        <end position="137"/>
    </location>
</feature>
<dbReference type="InterPro" id="IPR003890">
    <property type="entry name" value="MIF4G-like_typ-3"/>
</dbReference>
<dbReference type="STRING" id="743788.S8EXD4"/>
<feature type="compositionally biased region" description="Acidic residues" evidence="1">
    <location>
        <begin position="116"/>
        <end position="126"/>
    </location>
</feature>
<dbReference type="InParanoid" id="S8EXD4"/>
<feature type="domain" description="MIF4G" evidence="2">
    <location>
        <begin position="171"/>
        <end position="379"/>
    </location>
</feature>
<evidence type="ECO:0000259" key="2">
    <source>
        <dbReference type="SMART" id="SM00543"/>
    </source>
</evidence>
<dbReference type="Proteomes" id="UP000015241">
    <property type="component" value="Unassembled WGS sequence"/>
</dbReference>
<dbReference type="GO" id="GO:0005730">
    <property type="term" value="C:nucleolus"/>
    <property type="evidence" value="ECO:0007669"/>
    <property type="project" value="TreeGrafter"/>
</dbReference>
<dbReference type="SMART" id="SM00543">
    <property type="entry name" value="MIF4G"/>
    <property type="match status" value="1"/>
</dbReference>
<dbReference type="PANTHER" id="PTHR18034:SF4">
    <property type="entry name" value="NUCLEOLAR MIF4G DOMAIN-CONTAINING PROTEIN 1"/>
    <property type="match status" value="1"/>
</dbReference>
<dbReference type="Pfam" id="PF02854">
    <property type="entry name" value="MIF4G"/>
    <property type="match status" value="1"/>
</dbReference>
<proteinExistence type="predicted"/>
<organism evidence="3 4">
    <name type="scientific">Fomitopsis schrenkii</name>
    <name type="common">Brown rot fungus</name>
    <dbReference type="NCBI Taxonomy" id="2126942"/>
    <lineage>
        <taxon>Eukaryota</taxon>
        <taxon>Fungi</taxon>
        <taxon>Dikarya</taxon>
        <taxon>Basidiomycota</taxon>
        <taxon>Agaricomycotina</taxon>
        <taxon>Agaricomycetes</taxon>
        <taxon>Polyporales</taxon>
        <taxon>Fomitopsis</taxon>
    </lineage>
</organism>
<dbReference type="AlphaFoldDB" id="S8EXD4"/>
<accession>S8EXD4</accession>
<dbReference type="InterPro" id="IPR016024">
    <property type="entry name" value="ARM-type_fold"/>
</dbReference>
<evidence type="ECO:0000313" key="4">
    <source>
        <dbReference type="Proteomes" id="UP000015241"/>
    </source>
</evidence>
<protein>
    <recommendedName>
        <fullName evidence="2">MIF4G domain-containing protein</fullName>
    </recommendedName>
</protein>
<dbReference type="Gene3D" id="1.25.40.180">
    <property type="match status" value="1"/>
</dbReference>
<evidence type="ECO:0000256" key="1">
    <source>
        <dbReference type="SAM" id="MobiDB-lite"/>
    </source>
</evidence>
<dbReference type="eggNOG" id="KOG2141">
    <property type="taxonomic scope" value="Eukaryota"/>
</dbReference>
<dbReference type="SUPFAM" id="SSF48371">
    <property type="entry name" value="ARM repeat"/>
    <property type="match status" value="1"/>
</dbReference>
<dbReference type="GO" id="GO:0042274">
    <property type="term" value="P:ribosomal small subunit biogenesis"/>
    <property type="evidence" value="ECO:0007669"/>
    <property type="project" value="TreeGrafter"/>
</dbReference>
<dbReference type="GO" id="GO:0003723">
    <property type="term" value="F:RNA binding"/>
    <property type="evidence" value="ECO:0007669"/>
    <property type="project" value="InterPro"/>
</dbReference>
<reference evidence="3 4" key="1">
    <citation type="journal article" date="2012" name="Science">
        <title>The Paleozoic origin of enzymatic lignin decomposition reconstructed from 31 fungal genomes.</title>
        <authorList>
            <person name="Floudas D."/>
            <person name="Binder M."/>
            <person name="Riley R."/>
            <person name="Barry K."/>
            <person name="Blanchette R.A."/>
            <person name="Henrissat B."/>
            <person name="Martinez A.T."/>
            <person name="Otillar R."/>
            <person name="Spatafora J.W."/>
            <person name="Yadav J.S."/>
            <person name="Aerts A."/>
            <person name="Benoit I."/>
            <person name="Boyd A."/>
            <person name="Carlson A."/>
            <person name="Copeland A."/>
            <person name="Coutinho P.M."/>
            <person name="de Vries R.P."/>
            <person name="Ferreira P."/>
            <person name="Findley K."/>
            <person name="Foster B."/>
            <person name="Gaskell J."/>
            <person name="Glotzer D."/>
            <person name="Gorecki P."/>
            <person name="Heitman J."/>
            <person name="Hesse C."/>
            <person name="Hori C."/>
            <person name="Igarashi K."/>
            <person name="Jurgens J.A."/>
            <person name="Kallen N."/>
            <person name="Kersten P."/>
            <person name="Kohler A."/>
            <person name="Kuees U."/>
            <person name="Kumar T.K.A."/>
            <person name="Kuo A."/>
            <person name="LaButti K."/>
            <person name="Larrondo L.F."/>
            <person name="Lindquist E."/>
            <person name="Ling A."/>
            <person name="Lombard V."/>
            <person name="Lucas S."/>
            <person name="Lundell T."/>
            <person name="Martin R."/>
            <person name="McLaughlin D.J."/>
            <person name="Morgenstern I."/>
            <person name="Morin E."/>
            <person name="Murat C."/>
            <person name="Nagy L.G."/>
            <person name="Nolan M."/>
            <person name="Ohm R.A."/>
            <person name="Patyshakuliyeva A."/>
            <person name="Rokas A."/>
            <person name="Ruiz-Duenas F.J."/>
            <person name="Sabat G."/>
            <person name="Salamov A."/>
            <person name="Samejima M."/>
            <person name="Schmutz J."/>
            <person name="Slot J.C."/>
            <person name="St John F."/>
            <person name="Stenlid J."/>
            <person name="Sun H."/>
            <person name="Sun S."/>
            <person name="Syed K."/>
            <person name="Tsang A."/>
            <person name="Wiebenga A."/>
            <person name="Young D."/>
            <person name="Pisabarro A."/>
            <person name="Eastwood D.C."/>
            <person name="Martin F."/>
            <person name="Cullen D."/>
            <person name="Grigoriev I.V."/>
            <person name="Hibbett D.S."/>
        </authorList>
    </citation>
    <scope>NUCLEOTIDE SEQUENCE</scope>
    <source>
        <strain evidence="4">FP-58527</strain>
    </source>
</reference>
<dbReference type="EMBL" id="KE504242">
    <property type="protein sequence ID" value="EPS94190.1"/>
    <property type="molecule type" value="Genomic_DNA"/>
</dbReference>
<dbReference type="HOGENOM" id="CLU_503065_0_0_1"/>
<dbReference type="OrthoDB" id="361797at2759"/>
<gene>
    <name evidence="3" type="ORF">FOMPIDRAFT_110271</name>
</gene>
<name>S8EXD4_FOMSC</name>
<feature type="non-terminal residue" evidence="3">
    <location>
        <position position="542"/>
    </location>
</feature>
<dbReference type="InterPro" id="IPR050781">
    <property type="entry name" value="CWC22_splicing_factor"/>
</dbReference>
<keyword evidence="4" id="KW-1185">Reference proteome</keyword>
<dbReference type="FunCoup" id="S8EXD4">
    <property type="interactions" value="577"/>
</dbReference>
<dbReference type="PANTHER" id="PTHR18034">
    <property type="entry name" value="CELL CYCLE CONTROL PROTEIN CWF22-RELATED"/>
    <property type="match status" value="1"/>
</dbReference>
<feature type="region of interest" description="Disordered" evidence="1">
    <location>
        <begin position="59"/>
        <end position="145"/>
    </location>
</feature>
<feature type="compositionally biased region" description="Acidic residues" evidence="1">
    <location>
        <begin position="99"/>
        <end position="109"/>
    </location>
</feature>
<sequence>MYNASVDSSQEEEEDAYIAYLESKLGYRKGGKRTTKYSQGNDDGLDDLFQDLETIETSIFSASKTRQQEDTAVGEDPSGSENELGEESDAHVRSISGEGDADSGMDEEWGGLQDDVGSDAESDAEPEAGSSAGSPAPNSEQPSELAPAARYIPPALRNRAQGEDAEQSEAQMKLKRQLKGLTEQNIASIVDGVEEIYRNHRRHDITSALTTLIIDGISSHSMLLDSYVVLHAAFVSALHKLVGIEFAAYFVQNTVSSYERHFADVQSEQAKPNEGADTVGKEASNLIVLLSELYNFQVISCVPVYDIIRGLLDGDLTEFKVELLLKITRNSGQQLRQDDPTALKSIIQMVHSKLPVQENAMSSRTRFMVETLANLKNNKVKKAADSSAGAETIDRLRKFLSALSKKRHVLSHEPLRVSLDDLHNAESKGKWWLVGAAWGGDPLAEHQEARQRKTTVDAEATSENALLKLARKQGMNTEIRRGIFIVLMSSEDYVDAGERLAQLKLTEVQQRELKHRGKCRVRGVSAAHEPAVALVKSPPLGL</sequence>
<evidence type="ECO:0000313" key="3">
    <source>
        <dbReference type="EMBL" id="EPS94190.1"/>
    </source>
</evidence>